<reference evidence="5" key="1">
    <citation type="submission" date="2016-11" db="UniProtKB">
        <authorList>
            <consortium name="WormBaseParasite"/>
        </authorList>
    </citation>
    <scope>IDENTIFICATION</scope>
</reference>
<dbReference type="EMBL" id="CAJFDI010000004">
    <property type="protein sequence ID" value="CAD5226502.1"/>
    <property type="molecule type" value="Genomic_DNA"/>
</dbReference>
<evidence type="ECO:0000313" key="5">
    <source>
        <dbReference type="WBParaSite" id="BXY_0006200.1"/>
    </source>
</evidence>
<dbReference type="Proteomes" id="UP000095284">
    <property type="component" value="Unplaced"/>
</dbReference>
<dbReference type="Proteomes" id="UP000659654">
    <property type="component" value="Unassembled WGS sequence"/>
</dbReference>
<dbReference type="eggNOG" id="ENOG502SWNW">
    <property type="taxonomic scope" value="Eukaryota"/>
</dbReference>
<keyword evidence="4" id="KW-1185">Reference proteome</keyword>
<keyword evidence="1" id="KW-1133">Transmembrane helix</keyword>
<name>A0A1I7RH85_BURXY</name>
<feature type="transmembrane region" description="Helical" evidence="1">
    <location>
        <begin position="129"/>
        <end position="146"/>
    </location>
</feature>
<keyword evidence="1" id="KW-0812">Transmembrane</keyword>
<dbReference type="Proteomes" id="UP000582659">
    <property type="component" value="Unassembled WGS sequence"/>
</dbReference>
<dbReference type="AlphaFoldDB" id="A0A1I7RH85"/>
<accession>A0A1I7RH85</accession>
<dbReference type="WBParaSite" id="BXY_0006200.1">
    <property type="protein sequence ID" value="BXY_0006200.1"/>
    <property type="gene ID" value="BXY_0006200"/>
</dbReference>
<evidence type="ECO:0000313" key="3">
    <source>
        <dbReference type="Proteomes" id="UP000095284"/>
    </source>
</evidence>
<evidence type="ECO:0000313" key="4">
    <source>
        <dbReference type="Proteomes" id="UP000659654"/>
    </source>
</evidence>
<keyword evidence="1" id="KW-0472">Membrane</keyword>
<gene>
    <name evidence="2" type="ORF">BXYJ_LOCUS9082</name>
</gene>
<dbReference type="EMBL" id="CAJFCV020000004">
    <property type="protein sequence ID" value="CAG9115936.1"/>
    <property type="molecule type" value="Genomic_DNA"/>
</dbReference>
<sequence>MGSVGICLWQRRNECRKENEKRPPIELEQFLNEYVKTGKVSAMVIHPHFEVIDVFLTKDKADDFQAQAKKFLSTFSSGPERYAKDPDLRVSFKCDEKQLETAISEAQQAFSGTSEIKVELNSFPGPKEIGFIVLSSVIAIVLVGSFNL</sequence>
<proteinExistence type="predicted"/>
<reference evidence="2" key="2">
    <citation type="submission" date="2020-09" db="EMBL/GenBank/DDBJ databases">
        <authorList>
            <person name="Kikuchi T."/>
        </authorList>
    </citation>
    <scope>NUCLEOTIDE SEQUENCE</scope>
    <source>
        <strain evidence="2">Ka4C1</strain>
    </source>
</reference>
<dbReference type="OrthoDB" id="5866253at2759"/>
<evidence type="ECO:0000313" key="2">
    <source>
        <dbReference type="EMBL" id="CAD5226502.1"/>
    </source>
</evidence>
<protein>
    <submittedName>
        <fullName evidence="2">(pine wood nematode) hypothetical protein</fullName>
    </submittedName>
</protein>
<organism evidence="3 5">
    <name type="scientific">Bursaphelenchus xylophilus</name>
    <name type="common">Pinewood nematode worm</name>
    <name type="synonym">Aphelenchoides xylophilus</name>
    <dbReference type="NCBI Taxonomy" id="6326"/>
    <lineage>
        <taxon>Eukaryota</taxon>
        <taxon>Metazoa</taxon>
        <taxon>Ecdysozoa</taxon>
        <taxon>Nematoda</taxon>
        <taxon>Chromadorea</taxon>
        <taxon>Rhabditida</taxon>
        <taxon>Tylenchina</taxon>
        <taxon>Tylenchomorpha</taxon>
        <taxon>Aphelenchoidea</taxon>
        <taxon>Aphelenchoididae</taxon>
        <taxon>Bursaphelenchus</taxon>
    </lineage>
</organism>
<evidence type="ECO:0000256" key="1">
    <source>
        <dbReference type="SAM" id="Phobius"/>
    </source>
</evidence>